<name>A0A0N9Y9E6_MYCFO</name>
<dbReference type="AlphaFoldDB" id="A0A0N9Y9E6"/>
<dbReference type="PATRIC" id="fig|1766.6.peg.6029"/>
<dbReference type="KEGG" id="mft:XA26_60640"/>
<organism evidence="2 3">
    <name type="scientific">Mycolicibacterium fortuitum</name>
    <name type="common">Mycobacterium fortuitum</name>
    <dbReference type="NCBI Taxonomy" id="1766"/>
    <lineage>
        <taxon>Bacteria</taxon>
        <taxon>Bacillati</taxon>
        <taxon>Actinomycetota</taxon>
        <taxon>Actinomycetes</taxon>
        <taxon>Mycobacteriales</taxon>
        <taxon>Mycobacteriaceae</taxon>
        <taxon>Mycolicibacterium</taxon>
    </lineage>
</organism>
<protein>
    <submittedName>
        <fullName evidence="2">Uncharacterized protein</fullName>
    </submittedName>
</protein>
<feature type="region of interest" description="Disordered" evidence="1">
    <location>
        <begin position="1"/>
        <end position="32"/>
    </location>
</feature>
<dbReference type="EMBL" id="CP011269">
    <property type="protein sequence ID" value="ALI29845.1"/>
    <property type="molecule type" value="Genomic_DNA"/>
</dbReference>
<reference evidence="2 3" key="1">
    <citation type="journal article" date="2015" name="MBio">
        <title>Enzymatic Degradation of Phenazines Can Generate Energy and Protect Sensitive Organisms from Toxicity.</title>
        <authorList>
            <person name="Costa K.C."/>
            <person name="Bergkessel M."/>
            <person name="Saunders S."/>
            <person name="Korlach J."/>
            <person name="Newman D.K."/>
        </authorList>
    </citation>
    <scope>NUCLEOTIDE SEQUENCE [LARGE SCALE GENOMIC DNA]</scope>
    <source>
        <strain evidence="2 3">CT6</strain>
    </source>
</reference>
<sequence>MELPCRLRSRPRRTGRSRRARPTSASRRRGLGWRRLRWRSAVHGRPDHVQGRGPTVTHGG</sequence>
<proteinExistence type="predicted"/>
<evidence type="ECO:0000313" key="2">
    <source>
        <dbReference type="EMBL" id="ALI29845.1"/>
    </source>
</evidence>
<keyword evidence="3" id="KW-1185">Reference proteome</keyword>
<dbReference type="STRING" id="1766.XA26_60640"/>
<evidence type="ECO:0000256" key="1">
    <source>
        <dbReference type="SAM" id="MobiDB-lite"/>
    </source>
</evidence>
<gene>
    <name evidence="2" type="ORF">XA26_60640</name>
</gene>
<dbReference type="Proteomes" id="UP000057134">
    <property type="component" value="Chromosome"/>
</dbReference>
<accession>A0A0N9Y9E6</accession>
<evidence type="ECO:0000313" key="3">
    <source>
        <dbReference type="Proteomes" id="UP000057134"/>
    </source>
</evidence>
<feature type="compositionally biased region" description="Basic residues" evidence="1">
    <location>
        <begin position="7"/>
        <end position="32"/>
    </location>
</feature>